<dbReference type="NCBIfam" id="NF041857">
    <property type="entry name" value="RIF_Ptrans_rph"/>
    <property type="match status" value="1"/>
</dbReference>
<dbReference type="Gene3D" id="3.30.470.20">
    <property type="entry name" value="ATP-grasp fold, B domain"/>
    <property type="match status" value="1"/>
</dbReference>
<dbReference type="InterPro" id="IPR008279">
    <property type="entry name" value="PEP-util_enz_mobile_dom"/>
</dbReference>
<dbReference type="InterPro" id="IPR051549">
    <property type="entry name" value="PEP_Utilizing_Enz"/>
</dbReference>
<dbReference type="InterPro" id="IPR013815">
    <property type="entry name" value="ATP_grasp_subdomain_1"/>
</dbReference>
<gene>
    <name evidence="3" type="primary">rph</name>
    <name evidence="3" type="ORF">WJU22_18740</name>
</gene>
<dbReference type="InterPro" id="IPR036637">
    <property type="entry name" value="Phosphohistidine_dom_sf"/>
</dbReference>
<evidence type="ECO:0000313" key="3">
    <source>
        <dbReference type="EMBL" id="WZN44937.1"/>
    </source>
</evidence>
<name>A0ABZ2Z045_9BACT</name>
<dbReference type="SUPFAM" id="SSF56059">
    <property type="entry name" value="Glutathione synthetase ATP-binding domain-like"/>
    <property type="match status" value="1"/>
</dbReference>
<evidence type="ECO:0000313" key="4">
    <source>
        <dbReference type="Proteomes" id="UP001449657"/>
    </source>
</evidence>
<organism evidence="3 4">
    <name type="scientific">Chitinophaga caseinilytica</name>
    <dbReference type="NCBI Taxonomy" id="2267521"/>
    <lineage>
        <taxon>Bacteria</taxon>
        <taxon>Pseudomonadati</taxon>
        <taxon>Bacteroidota</taxon>
        <taxon>Chitinophagia</taxon>
        <taxon>Chitinophagales</taxon>
        <taxon>Chitinophagaceae</taxon>
        <taxon>Chitinophaga</taxon>
    </lineage>
</organism>
<dbReference type="PANTHER" id="PTHR43615:SF1">
    <property type="entry name" value="PPDK_N DOMAIN-CONTAINING PROTEIN"/>
    <property type="match status" value="1"/>
</dbReference>
<dbReference type="Gene3D" id="3.50.30.10">
    <property type="entry name" value="Phosphohistidine domain"/>
    <property type="match status" value="1"/>
</dbReference>
<dbReference type="SUPFAM" id="SSF52009">
    <property type="entry name" value="Phosphohistidine domain"/>
    <property type="match status" value="1"/>
</dbReference>
<evidence type="ECO:0000259" key="1">
    <source>
        <dbReference type="Pfam" id="PF00391"/>
    </source>
</evidence>
<accession>A0ABZ2Z045</accession>
<dbReference type="Gene3D" id="3.30.1490.20">
    <property type="entry name" value="ATP-grasp fold, A domain"/>
    <property type="match status" value="1"/>
</dbReference>
<reference evidence="3 4" key="1">
    <citation type="submission" date="2024-03" db="EMBL/GenBank/DDBJ databases">
        <title>Chitinophaga caseinilytica sp. nov., a casein hydrolysing bacterium isolated from forest soil.</title>
        <authorList>
            <person name="Lee D.S."/>
            <person name="Han D.M."/>
            <person name="Baek J.H."/>
            <person name="Choi D.G."/>
            <person name="Jeon J.H."/>
            <person name="Jeon C.O."/>
        </authorList>
    </citation>
    <scope>NUCLEOTIDE SEQUENCE [LARGE SCALE GENOMIC DNA]</scope>
    <source>
        <strain evidence="3 4">KACC 19118</strain>
    </source>
</reference>
<dbReference type="PANTHER" id="PTHR43615">
    <property type="entry name" value="PHOSPHOENOLPYRUVATE SYNTHASE-RELATED"/>
    <property type="match status" value="1"/>
</dbReference>
<dbReference type="EMBL" id="CP150096">
    <property type="protein sequence ID" value="WZN44937.1"/>
    <property type="molecule type" value="Genomic_DNA"/>
</dbReference>
<dbReference type="Proteomes" id="UP001449657">
    <property type="component" value="Chromosome"/>
</dbReference>
<dbReference type="NCBIfam" id="NF004879">
    <property type="entry name" value="PRK06241.1-4"/>
    <property type="match status" value="1"/>
</dbReference>
<dbReference type="Pfam" id="PF01326">
    <property type="entry name" value="PPDK_N"/>
    <property type="match status" value="1"/>
</dbReference>
<dbReference type="InterPro" id="IPR002192">
    <property type="entry name" value="PPDK_AMP/ATP-bd"/>
</dbReference>
<dbReference type="Pfam" id="PF00391">
    <property type="entry name" value="PEP-utilizers"/>
    <property type="match status" value="1"/>
</dbReference>
<keyword evidence="3" id="KW-0808">Transferase</keyword>
<sequence>MESNLLDLQETNASMISLAGGKGANLGELGKMEGITVPRGFCVTTEAFRSLIDGNAHIKKDITELERVQPGDRPSIARISAAIRSSIENAPLPEKLIAAITKKLADFNAGTAFAIRSSATAEDLPTASFAGQQDSFLNISGIEDILANIRKCWASLFTERAVVYRMQQGFDHRKVLLAVVVQEMIFPEVSGIMFTADPVSGNRKVVSIDAGFGLGEALVGGKVNPDVYKVRDGQILEKRISSKQLGIFASENGGTAERPISPEHQREQALTDDQILALARTGKQIEAHFKAPQDIEWCYAGGKYYIVQSRPITTLYPVPEENDDSHRVYLSTGHQQMMTDAMKPLGISFFMLTAGRPMATAGGRIFVDVMPELTSPRRAFMLNLFGKSDPLMRDALQSLIDRGNFIPDPENESLPAPGPGIQPPDYETLNTYDPAIVQTLMESGNKAIAELAETISTKSGVELIDFIVDDSRRAKERRSSPDFFGVVMTGMNATHWINDQIKEWLGETNVADTLTQSVPNNITSEMGLALMDVADTIRPYPAIVNYLESGQLDGFPDTLLQLKGGNHVHEALLAFLATYGMRCPGEIDITRPRWHEHPAALVPILLGNVRAFSHGAARQKFEQGRREAENMEQRLLQKLRALPDGDRKAAETHRMIRLMRNLIGFREYPKYTIVSHYALYKKALLKEAEKLVQSKVLADREDIFYCSLEEIRELVGTRQIDKNLLQKRKEDFIGYEKLMPPRVITSEGEVLTGNYRRENLPAGAIAGLPVSSGTIEGRARVILDMEAAVLEPGDILVTTFTDPSWTPLFVAISGLVTEVGGLMTHGAVIAREYGLPAVVGVDNATRLIADGQRIRVNGTDGFIEIL</sequence>
<evidence type="ECO:0000259" key="2">
    <source>
        <dbReference type="Pfam" id="PF01326"/>
    </source>
</evidence>
<protein>
    <submittedName>
        <fullName evidence="3">Rifamycin-inactivating phosphotransferase</fullName>
        <ecNumber evidence="3">2.7.9.6</ecNumber>
    </submittedName>
</protein>
<dbReference type="NCBIfam" id="NF004877">
    <property type="entry name" value="PRK06241.1-2"/>
    <property type="match status" value="1"/>
</dbReference>
<dbReference type="EC" id="2.7.9.6" evidence="3"/>
<dbReference type="RefSeq" id="WP_341839696.1">
    <property type="nucleotide sequence ID" value="NZ_CP149792.1"/>
</dbReference>
<feature type="domain" description="PEP-utilising enzyme mobile" evidence="1">
    <location>
        <begin position="791"/>
        <end position="861"/>
    </location>
</feature>
<proteinExistence type="predicted"/>
<dbReference type="GO" id="GO:0016740">
    <property type="term" value="F:transferase activity"/>
    <property type="evidence" value="ECO:0007669"/>
    <property type="project" value="UniProtKB-KW"/>
</dbReference>
<keyword evidence="4" id="KW-1185">Reference proteome</keyword>
<feature type="domain" description="Pyruvate phosphate dikinase AMP/ATP-binding" evidence="2">
    <location>
        <begin position="17"/>
        <end position="315"/>
    </location>
</feature>
<dbReference type="NCBIfam" id="NF004878">
    <property type="entry name" value="PRK06241.1-3"/>
    <property type="match status" value="1"/>
</dbReference>